<evidence type="ECO:0000313" key="2">
    <source>
        <dbReference type="EMBL" id="CAA9345049.1"/>
    </source>
</evidence>
<feature type="compositionally biased region" description="Basic and acidic residues" evidence="1">
    <location>
        <begin position="86"/>
        <end position="95"/>
    </location>
</feature>
<dbReference type="AlphaFoldDB" id="A0A6J4LXU5"/>
<accession>A0A6J4LXU5</accession>
<evidence type="ECO:0000256" key="1">
    <source>
        <dbReference type="SAM" id="MobiDB-lite"/>
    </source>
</evidence>
<feature type="compositionally biased region" description="Basic residues" evidence="1">
    <location>
        <begin position="96"/>
        <end position="109"/>
    </location>
</feature>
<organism evidence="2">
    <name type="scientific">uncultured Gemmatimonadaceae bacterium</name>
    <dbReference type="NCBI Taxonomy" id="246130"/>
    <lineage>
        <taxon>Bacteria</taxon>
        <taxon>Pseudomonadati</taxon>
        <taxon>Gemmatimonadota</taxon>
        <taxon>Gemmatimonadia</taxon>
        <taxon>Gemmatimonadales</taxon>
        <taxon>Gemmatimonadaceae</taxon>
        <taxon>environmental samples</taxon>
    </lineage>
</organism>
<name>A0A6J4LXU5_9BACT</name>
<feature type="non-terminal residue" evidence="2">
    <location>
        <position position="1"/>
    </location>
</feature>
<feature type="compositionally biased region" description="Basic residues" evidence="1">
    <location>
        <begin position="71"/>
        <end position="85"/>
    </location>
</feature>
<feature type="non-terminal residue" evidence="2">
    <location>
        <position position="190"/>
    </location>
</feature>
<reference evidence="2" key="1">
    <citation type="submission" date="2020-02" db="EMBL/GenBank/DDBJ databases">
        <authorList>
            <person name="Meier V. D."/>
        </authorList>
    </citation>
    <scope>NUCLEOTIDE SEQUENCE</scope>
    <source>
        <strain evidence="2">AVDCRST_MAG11</strain>
    </source>
</reference>
<feature type="compositionally biased region" description="Basic residues" evidence="1">
    <location>
        <begin position="129"/>
        <end position="152"/>
    </location>
</feature>
<feature type="compositionally biased region" description="Basic residues" evidence="1">
    <location>
        <begin position="40"/>
        <end position="56"/>
    </location>
</feature>
<gene>
    <name evidence="2" type="ORF">AVDCRST_MAG11-3178</name>
</gene>
<sequence>DVPVLRQRRANVPEVRRARGRGRGRKRAGRAPRGAPGVHGARHGHRLRAHGLPRLRRQPDGRRDGDDPHPRGVRQPRPRLRPRAVRPREAGERRARAPHARARRRRGHRPGPQVRARAQGRQHGGLPRRAARPGGRRAARDHRRAGRRRPGGGHRAAARAPGDEGHSQGGADAPPRRGARRRAGRGRGSL</sequence>
<feature type="compositionally biased region" description="Basic and acidic residues" evidence="1">
    <location>
        <begin position="57"/>
        <end position="70"/>
    </location>
</feature>
<feature type="region of interest" description="Disordered" evidence="1">
    <location>
        <begin position="1"/>
        <end position="190"/>
    </location>
</feature>
<protein>
    <submittedName>
        <fullName evidence="2">RND efflux system, membrane fusion protein</fullName>
    </submittedName>
</protein>
<dbReference type="EMBL" id="CADCTU010000692">
    <property type="protein sequence ID" value="CAA9345049.1"/>
    <property type="molecule type" value="Genomic_DNA"/>
</dbReference>
<proteinExistence type="predicted"/>
<feature type="compositionally biased region" description="Basic residues" evidence="1">
    <location>
        <begin position="18"/>
        <end position="30"/>
    </location>
</feature>
<feature type="compositionally biased region" description="Basic residues" evidence="1">
    <location>
        <begin position="177"/>
        <end position="190"/>
    </location>
</feature>